<gene>
    <name evidence="1" type="ORF">FGADI_9147</name>
</gene>
<evidence type="ECO:0000313" key="1">
    <source>
        <dbReference type="EMBL" id="KAF4949073.1"/>
    </source>
</evidence>
<name>A0A8H4T0N6_9HYPO</name>
<keyword evidence="2" id="KW-1185">Reference proteome</keyword>
<sequence>MAVHPDPVPTDVSEAASKRLVDNCLHFPKTGESQLYCKGQFRVNQQDFIFLAQNIGYQLTHSHPCKLCNRDEPPLRFFLPKDDFGDGMHDLFKWYGIPVKRIDMRAEDEGPKGLKLTTGKITQIFDNPPESTGPALFSKMRHFMDAQTLNINQGPADGNLMERYFYPSWAGKYWLNRYLQLTKQRAKLHKYRHLEPEEQQHIKLKLPKMADVTRLVIIHVRASAKSGVGRIMDKTTLKHVSSSIAKANELVSKWDNRSDAGEETEFVPARRFSHIILYGDFDYFGGLEQKTWVEEEINDPEVEVLFISRPWESKKETRKSAPIKKDMTAEREDEGRINDEVNRLWSRSRKISEEGIPLQVKILGIWTALCKRYNPRACVIGHRSGFVEASGLIGLPTFYLNDEREDIDKRGIKKTGELLWAPFQNASRLRELSDVMNTIIPVEALKKQPKTSNSSNAKVEALKIAPGHEQELTAALFMFMCCNIDTSPGTRYKSSPAWTARVAMRKSESGRSWLLEKYLFAVRKSEDVGGKKWSEMDFVPWLEEIEKIWDYEWDLRRLGGGSWF</sequence>
<dbReference type="OrthoDB" id="3946475at2759"/>
<dbReference type="Proteomes" id="UP000604273">
    <property type="component" value="Unassembled WGS sequence"/>
</dbReference>
<dbReference type="EMBL" id="JABFAI010000247">
    <property type="protein sequence ID" value="KAF4949073.1"/>
    <property type="molecule type" value="Genomic_DNA"/>
</dbReference>
<evidence type="ECO:0000313" key="2">
    <source>
        <dbReference type="Proteomes" id="UP000604273"/>
    </source>
</evidence>
<proteinExistence type="predicted"/>
<reference evidence="1" key="2">
    <citation type="submission" date="2020-05" db="EMBL/GenBank/DDBJ databases">
        <authorList>
            <person name="Kim H.-S."/>
            <person name="Proctor R.H."/>
            <person name="Brown D.W."/>
        </authorList>
    </citation>
    <scope>NUCLEOTIDE SEQUENCE</scope>
    <source>
        <strain evidence="1">NRRL 45417</strain>
    </source>
</reference>
<dbReference type="AlphaFoldDB" id="A0A8H4T0N6"/>
<accession>A0A8H4T0N6</accession>
<comment type="caution">
    <text evidence="1">The sequence shown here is derived from an EMBL/GenBank/DDBJ whole genome shotgun (WGS) entry which is preliminary data.</text>
</comment>
<organism evidence="1 2">
    <name type="scientific">Fusarium gaditjirri</name>
    <dbReference type="NCBI Taxonomy" id="282569"/>
    <lineage>
        <taxon>Eukaryota</taxon>
        <taxon>Fungi</taxon>
        <taxon>Dikarya</taxon>
        <taxon>Ascomycota</taxon>
        <taxon>Pezizomycotina</taxon>
        <taxon>Sordariomycetes</taxon>
        <taxon>Hypocreomycetidae</taxon>
        <taxon>Hypocreales</taxon>
        <taxon>Nectriaceae</taxon>
        <taxon>Fusarium</taxon>
        <taxon>Fusarium nisikadoi species complex</taxon>
    </lineage>
</organism>
<reference evidence="1" key="1">
    <citation type="journal article" date="2020" name="BMC Genomics">
        <title>Correction to: Identification and distribution of gene clusters required for synthesis of sphingolipid metabolism inhibitors in diverse species of the filamentous fungus Fusarium.</title>
        <authorList>
            <person name="Kim H.S."/>
            <person name="Lohmar J.M."/>
            <person name="Busman M."/>
            <person name="Brown D.W."/>
            <person name="Naumann T.A."/>
            <person name="Divon H.H."/>
            <person name="Lysoe E."/>
            <person name="Uhlig S."/>
            <person name="Proctor R.H."/>
        </authorList>
    </citation>
    <scope>NUCLEOTIDE SEQUENCE</scope>
    <source>
        <strain evidence="1">NRRL 45417</strain>
    </source>
</reference>
<protein>
    <submittedName>
        <fullName evidence="1">Uncharacterized protein</fullName>
    </submittedName>
</protein>